<dbReference type="InterPro" id="IPR013321">
    <property type="entry name" value="Arc_rbn_hlx_hlx"/>
</dbReference>
<dbReference type="Proteomes" id="UP000614424">
    <property type="component" value="Unassembled WGS sequence"/>
</dbReference>
<dbReference type="InterPro" id="IPR052991">
    <property type="entry name" value="Non-func_TypeII_TA_Antitoxin"/>
</dbReference>
<reference evidence="2 3" key="1">
    <citation type="submission" date="2020-08" db="EMBL/GenBank/DDBJ databases">
        <title>Bridging the membrane lipid divide: bacteria of the FCB group superphylum have the potential to synthesize archaeal ether lipids.</title>
        <authorList>
            <person name="Villanueva L."/>
            <person name="Von Meijenfeldt F.A.B."/>
            <person name="Westbye A.B."/>
            <person name="Yadav S."/>
            <person name="Hopmans E.C."/>
            <person name="Dutilh B.E."/>
            <person name="Sinninghe Damste J.S."/>
        </authorList>
    </citation>
    <scope>NUCLEOTIDE SEQUENCE [LARGE SCALE GENOMIC DNA]</scope>
    <source>
        <strain evidence="2">NIOZ-UU47</strain>
    </source>
</reference>
<dbReference type="PANTHER" id="PTHR40688:SF2">
    <property type="entry name" value="RIBBON-HELIX-HELIX PROTEIN COPG DOMAIN-CONTAINING PROTEIN"/>
    <property type="match status" value="1"/>
</dbReference>
<feature type="domain" description="Ribbon-helix-helix protein CopG" evidence="1">
    <location>
        <begin position="2"/>
        <end position="41"/>
    </location>
</feature>
<accession>A0A8J6NG70</accession>
<dbReference type="SUPFAM" id="SSF47598">
    <property type="entry name" value="Ribbon-helix-helix"/>
    <property type="match status" value="1"/>
</dbReference>
<dbReference type="Pfam" id="PF01402">
    <property type="entry name" value="RHH_1"/>
    <property type="match status" value="1"/>
</dbReference>
<dbReference type="PANTHER" id="PTHR40688">
    <property type="match status" value="1"/>
</dbReference>
<dbReference type="InterPro" id="IPR010985">
    <property type="entry name" value="Ribbon_hlx_hlx"/>
</dbReference>
<dbReference type="GO" id="GO:0006355">
    <property type="term" value="P:regulation of DNA-templated transcription"/>
    <property type="evidence" value="ECO:0007669"/>
    <property type="project" value="InterPro"/>
</dbReference>
<dbReference type="AlphaFoldDB" id="A0A8J6NG70"/>
<dbReference type="InterPro" id="IPR002145">
    <property type="entry name" value="CopG"/>
</dbReference>
<protein>
    <submittedName>
        <fullName evidence="2">Ribbon-helix-helix protein, CopG family</fullName>
    </submittedName>
</protein>
<gene>
    <name evidence="2" type="ORF">H8E41_13435</name>
</gene>
<dbReference type="Gene3D" id="1.10.1220.10">
    <property type="entry name" value="Met repressor-like"/>
    <property type="match status" value="1"/>
</dbReference>
<proteinExistence type="predicted"/>
<sequence>MKATTVRMEDNLLQRVDGIAKSLNRPRSWIINQALERFVNYEEWYVQEIKDGLAEVKNGDIATAGEVADSFNKWGVDAS</sequence>
<evidence type="ECO:0000259" key="1">
    <source>
        <dbReference type="Pfam" id="PF01402"/>
    </source>
</evidence>
<name>A0A8J6NG70_9BACT</name>
<organism evidence="2 3">
    <name type="scientific">Candidatus Desulfobia pelagia</name>
    <dbReference type="NCBI Taxonomy" id="2841692"/>
    <lineage>
        <taxon>Bacteria</taxon>
        <taxon>Pseudomonadati</taxon>
        <taxon>Thermodesulfobacteriota</taxon>
        <taxon>Desulfobulbia</taxon>
        <taxon>Desulfobulbales</taxon>
        <taxon>Desulfobulbaceae</taxon>
        <taxon>Candidatus Desulfobia</taxon>
    </lineage>
</organism>
<evidence type="ECO:0000313" key="2">
    <source>
        <dbReference type="EMBL" id="MBC8318900.1"/>
    </source>
</evidence>
<dbReference type="EMBL" id="JACNJZ010000195">
    <property type="protein sequence ID" value="MBC8318900.1"/>
    <property type="molecule type" value="Genomic_DNA"/>
</dbReference>
<dbReference type="CDD" id="cd22233">
    <property type="entry name" value="RHH_CopAso-like"/>
    <property type="match status" value="1"/>
</dbReference>
<comment type="caution">
    <text evidence="2">The sequence shown here is derived from an EMBL/GenBank/DDBJ whole genome shotgun (WGS) entry which is preliminary data.</text>
</comment>
<evidence type="ECO:0000313" key="3">
    <source>
        <dbReference type="Proteomes" id="UP000614424"/>
    </source>
</evidence>